<dbReference type="PANTHER" id="PTHR33739:SF11">
    <property type="entry name" value="MEDIATOR OF RNA POLYMERASE II TRANSCRIPTION SUBUNIT 33A-LIKE"/>
    <property type="match status" value="1"/>
</dbReference>
<proteinExistence type="predicted"/>
<dbReference type="InterPro" id="IPR039638">
    <property type="entry name" value="MED33A/B"/>
</dbReference>
<dbReference type="Proteomes" id="UP000222542">
    <property type="component" value="Unassembled WGS sequence"/>
</dbReference>
<dbReference type="PANTHER" id="PTHR33739">
    <property type="entry name" value="OS07G0681500 PROTEIN"/>
    <property type="match status" value="1"/>
</dbReference>
<comment type="caution">
    <text evidence="1">The sequence shown here is derived from an EMBL/GenBank/DDBJ whole genome shotgun (WGS) entry which is preliminary data.</text>
</comment>
<evidence type="ECO:0000313" key="1">
    <source>
        <dbReference type="EMBL" id="PHT63257.1"/>
    </source>
</evidence>
<organism evidence="1 2">
    <name type="scientific">Capsicum annuum</name>
    <name type="common">Capsicum pepper</name>
    <dbReference type="NCBI Taxonomy" id="4072"/>
    <lineage>
        <taxon>Eukaryota</taxon>
        <taxon>Viridiplantae</taxon>
        <taxon>Streptophyta</taxon>
        <taxon>Embryophyta</taxon>
        <taxon>Tracheophyta</taxon>
        <taxon>Spermatophyta</taxon>
        <taxon>Magnoliopsida</taxon>
        <taxon>eudicotyledons</taxon>
        <taxon>Gunneridae</taxon>
        <taxon>Pentapetalae</taxon>
        <taxon>asterids</taxon>
        <taxon>lamiids</taxon>
        <taxon>Solanales</taxon>
        <taxon>Solanaceae</taxon>
        <taxon>Solanoideae</taxon>
        <taxon>Capsiceae</taxon>
        <taxon>Capsicum</taxon>
    </lineage>
</organism>
<sequence length="165" mass="18507">METATVNSIQYDRVKELTKLAQERNIDPLIWSMQLSSMLSSAGISLPSIEVGEILLSCPSTKSTSMGYQNLVSSGEAMETETVHSSQWDRVKELTKLAQERNTDPLIWTMQLSSTLNSVRITLPPIDIGEILVSHICWSNNVPNAWKLFEKALTAYFVRSHLSLH</sequence>
<keyword evidence="2" id="KW-1185">Reference proteome</keyword>
<evidence type="ECO:0000313" key="2">
    <source>
        <dbReference type="Proteomes" id="UP000222542"/>
    </source>
</evidence>
<dbReference type="GO" id="GO:2000762">
    <property type="term" value="P:regulation of phenylpropanoid metabolic process"/>
    <property type="evidence" value="ECO:0007669"/>
    <property type="project" value="InterPro"/>
</dbReference>
<reference evidence="1 2" key="2">
    <citation type="journal article" date="2017" name="Genome Biol.">
        <title>New reference genome sequences of hot pepper reveal the massive evolution of plant disease-resistance genes by retroduplication.</title>
        <authorList>
            <person name="Kim S."/>
            <person name="Park J."/>
            <person name="Yeom S.I."/>
            <person name="Kim Y.M."/>
            <person name="Seo E."/>
            <person name="Kim K.T."/>
            <person name="Kim M.S."/>
            <person name="Lee J.M."/>
            <person name="Cheong K."/>
            <person name="Shin H.S."/>
            <person name="Kim S.B."/>
            <person name="Han K."/>
            <person name="Lee J."/>
            <person name="Park M."/>
            <person name="Lee H.A."/>
            <person name="Lee H.Y."/>
            <person name="Lee Y."/>
            <person name="Oh S."/>
            <person name="Lee J.H."/>
            <person name="Choi E."/>
            <person name="Choi E."/>
            <person name="Lee S.E."/>
            <person name="Jeon J."/>
            <person name="Kim H."/>
            <person name="Choi G."/>
            <person name="Song H."/>
            <person name="Lee J."/>
            <person name="Lee S.C."/>
            <person name="Kwon J.K."/>
            <person name="Lee H.Y."/>
            <person name="Koo N."/>
            <person name="Hong Y."/>
            <person name="Kim R.W."/>
            <person name="Kang W.H."/>
            <person name="Huh J.H."/>
            <person name="Kang B.C."/>
            <person name="Yang T.J."/>
            <person name="Lee Y.H."/>
            <person name="Bennetzen J.L."/>
            <person name="Choi D."/>
        </authorList>
    </citation>
    <scope>NUCLEOTIDE SEQUENCE [LARGE SCALE GENOMIC DNA]</scope>
    <source>
        <strain evidence="2">cv. CM334</strain>
    </source>
</reference>
<dbReference type="STRING" id="4072.A0A2G2Y0I3"/>
<dbReference type="AlphaFoldDB" id="A0A2G2Y0I3"/>
<gene>
    <name evidence="1" type="ORF">T459_32901</name>
</gene>
<reference evidence="1 2" key="1">
    <citation type="journal article" date="2014" name="Nat. Genet.">
        <title>Genome sequence of the hot pepper provides insights into the evolution of pungency in Capsicum species.</title>
        <authorList>
            <person name="Kim S."/>
            <person name="Park M."/>
            <person name="Yeom S.I."/>
            <person name="Kim Y.M."/>
            <person name="Lee J.M."/>
            <person name="Lee H.A."/>
            <person name="Seo E."/>
            <person name="Choi J."/>
            <person name="Cheong K."/>
            <person name="Kim K.T."/>
            <person name="Jung K."/>
            <person name="Lee G.W."/>
            <person name="Oh S.K."/>
            <person name="Bae C."/>
            <person name="Kim S.B."/>
            <person name="Lee H.Y."/>
            <person name="Kim S.Y."/>
            <person name="Kim M.S."/>
            <person name="Kang B.C."/>
            <person name="Jo Y.D."/>
            <person name="Yang H.B."/>
            <person name="Jeong H.J."/>
            <person name="Kang W.H."/>
            <person name="Kwon J.K."/>
            <person name="Shin C."/>
            <person name="Lim J.Y."/>
            <person name="Park J.H."/>
            <person name="Huh J.H."/>
            <person name="Kim J.S."/>
            <person name="Kim B.D."/>
            <person name="Cohen O."/>
            <person name="Paran I."/>
            <person name="Suh M.C."/>
            <person name="Lee S.B."/>
            <person name="Kim Y.K."/>
            <person name="Shin Y."/>
            <person name="Noh S.J."/>
            <person name="Park J."/>
            <person name="Seo Y.S."/>
            <person name="Kwon S.Y."/>
            <person name="Kim H.A."/>
            <person name="Park J.M."/>
            <person name="Kim H.J."/>
            <person name="Choi S.B."/>
            <person name="Bosland P.W."/>
            <person name="Reeves G."/>
            <person name="Jo S.H."/>
            <person name="Lee B.W."/>
            <person name="Cho H.T."/>
            <person name="Choi H.S."/>
            <person name="Lee M.S."/>
            <person name="Yu Y."/>
            <person name="Do Choi Y."/>
            <person name="Park B.S."/>
            <person name="van Deynze A."/>
            <person name="Ashrafi H."/>
            <person name="Hill T."/>
            <person name="Kim W.T."/>
            <person name="Pai H.S."/>
            <person name="Ahn H.K."/>
            <person name="Yeam I."/>
            <person name="Giovannoni J.J."/>
            <person name="Rose J.K."/>
            <person name="Sorensen I."/>
            <person name="Lee S.J."/>
            <person name="Kim R.W."/>
            <person name="Choi I.Y."/>
            <person name="Choi B.S."/>
            <person name="Lim J.S."/>
            <person name="Lee Y.H."/>
            <person name="Choi D."/>
        </authorList>
    </citation>
    <scope>NUCLEOTIDE SEQUENCE [LARGE SCALE GENOMIC DNA]</scope>
    <source>
        <strain evidence="2">cv. CM334</strain>
    </source>
</reference>
<accession>A0A2G2Y0I3</accession>
<name>A0A2G2Y0I3_CAPAN</name>
<dbReference type="EMBL" id="AYRZ02000040">
    <property type="protein sequence ID" value="PHT63257.1"/>
    <property type="molecule type" value="Genomic_DNA"/>
</dbReference>
<dbReference type="Gramene" id="PHT63257">
    <property type="protein sequence ID" value="PHT63257"/>
    <property type="gene ID" value="T459_32901"/>
</dbReference>
<protein>
    <submittedName>
        <fullName evidence="1">Uncharacterized protein</fullName>
    </submittedName>
</protein>
<dbReference type="GO" id="GO:0016592">
    <property type="term" value="C:mediator complex"/>
    <property type="evidence" value="ECO:0007669"/>
    <property type="project" value="InterPro"/>
</dbReference>